<protein>
    <recommendedName>
        <fullName evidence="3">DUF4331 domain-containing protein</fullName>
    </recommendedName>
</protein>
<organism evidence="1 2">
    <name type="scientific">Aequorivita viscosa</name>
    <dbReference type="NCBI Taxonomy" id="797419"/>
    <lineage>
        <taxon>Bacteria</taxon>
        <taxon>Pseudomonadati</taxon>
        <taxon>Bacteroidota</taxon>
        <taxon>Flavobacteriia</taxon>
        <taxon>Flavobacteriales</taxon>
        <taxon>Flavobacteriaceae</taxon>
        <taxon>Aequorivita</taxon>
    </lineage>
</organism>
<dbReference type="InterPro" id="IPR025566">
    <property type="entry name" value="DUF4331"/>
</dbReference>
<keyword evidence="2" id="KW-1185">Reference proteome</keyword>
<dbReference type="RefSeq" id="WP_143036831.1">
    <property type="nucleotide sequence ID" value="NZ_FNNS01000004.1"/>
</dbReference>
<dbReference type="EMBL" id="FQYV01000002">
    <property type="protein sequence ID" value="SHI42973.1"/>
    <property type="molecule type" value="Genomic_DNA"/>
</dbReference>
<sequence length="219" mass="24217">MNYQGIMNNIKYFKIVSLVCISVLLVQCYNEDKFGTPIFQERCFDGIQNGDETGIDCGGSECKPCSVESEFAGTYRQVDQMGRPAVNLLLNVEGRRDSLNLTVPSKMHAKFQQVFKNKIMILDTTYTTNVLGLDAEALATLFSKDVLWVAENGPTNYYNGSTIMTGRALGEDVMDANLLWIFGGPGGTKNNNDPLLIQDGVPTNDVPFLNTFPYLAPPF</sequence>
<gene>
    <name evidence="1" type="ORF">SAMN04487908_10287</name>
</gene>
<name>A0A1M6B3D5_9FLAO</name>
<dbReference type="STRING" id="797419.SAMN05216556_10490"/>
<dbReference type="AlphaFoldDB" id="A0A1M6B3D5"/>
<reference evidence="2" key="1">
    <citation type="submission" date="2016-11" db="EMBL/GenBank/DDBJ databases">
        <authorList>
            <person name="Varghese N."/>
            <person name="Submissions S."/>
        </authorList>
    </citation>
    <scope>NUCLEOTIDE SEQUENCE [LARGE SCALE GENOMIC DNA]</scope>
    <source>
        <strain evidence="2">DSM 26349</strain>
    </source>
</reference>
<accession>A0A1M6B3D5</accession>
<evidence type="ECO:0000313" key="2">
    <source>
        <dbReference type="Proteomes" id="UP000184172"/>
    </source>
</evidence>
<evidence type="ECO:0008006" key="3">
    <source>
        <dbReference type="Google" id="ProtNLM"/>
    </source>
</evidence>
<dbReference type="Pfam" id="PF14224">
    <property type="entry name" value="DUF4331"/>
    <property type="match status" value="1"/>
</dbReference>
<proteinExistence type="predicted"/>
<dbReference type="OrthoDB" id="9791748at2"/>
<dbReference type="Proteomes" id="UP000184172">
    <property type="component" value="Unassembled WGS sequence"/>
</dbReference>
<evidence type="ECO:0000313" key="1">
    <source>
        <dbReference type="EMBL" id="SHI42973.1"/>
    </source>
</evidence>